<dbReference type="Proteomes" id="UP000198855">
    <property type="component" value="Unassembled WGS sequence"/>
</dbReference>
<keyword evidence="4" id="KW-0732">Signal</keyword>
<organism evidence="6 7">
    <name type="scientific">Paenibacillus catalpae</name>
    <dbReference type="NCBI Taxonomy" id="1045775"/>
    <lineage>
        <taxon>Bacteria</taxon>
        <taxon>Bacillati</taxon>
        <taxon>Bacillota</taxon>
        <taxon>Bacilli</taxon>
        <taxon>Bacillales</taxon>
        <taxon>Paenibacillaceae</taxon>
        <taxon>Paenibacillus</taxon>
    </lineage>
</organism>
<dbReference type="Gene3D" id="3.40.50.1980">
    <property type="entry name" value="Nitrogenase molybdenum iron protein domain"/>
    <property type="match status" value="2"/>
</dbReference>
<dbReference type="OrthoDB" id="2241086at2"/>
<keyword evidence="7" id="KW-1185">Reference proteome</keyword>
<evidence type="ECO:0000256" key="3">
    <source>
        <dbReference type="ARBA" id="ARBA00022448"/>
    </source>
</evidence>
<dbReference type="GO" id="GO:1901678">
    <property type="term" value="P:iron coordination entity transport"/>
    <property type="evidence" value="ECO:0007669"/>
    <property type="project" value="UniProtKB-ARBA"/>
</dbReference>
<dbReference type="PANTHER" id="PTHR30532">
    <property type="entry name" value="IRON III DICITRATE-BINDING PERIPLASMIC PROTEIN"/>
    <property type="match status" value="1"/>
</dbReference>
<evidence type="ECO:0000259" key="5">
    <source>
        <dbReference type="PROSITE" id="PS50983"/>
    </source>
</evidence>
<reference evidence="7" key="1">
    <citation type="submission" date="2016-10" db="EMBL/GenBank/DDBJ databases">
        <authorList>
            <person name="Varghese N."/>
            <person name="Submissions S."/>
        </authorList>
    </citation>
    <scope>NUCLEOTIDE SEQUENCE [LARGE SCALE GENOMIC DNA]</scope>
    <source>
        <strain evidence="7">CGMCC 1.10784</strain>
    </source>
</reference>
<dbReference type="InterPro" id="IPR002491">
    <property type="entry name" value="ABC_transptr_periplasmic_BD"/>
</dbReference>
<evidence type="ECO:0000313" key="7">
    <source>
        <dbReference type="Proteomes" id="UP000198855"/>
    </source>
</evidence>
<dbReference type="PANTHER" id="PTHR30532:SF26">
    <property type="entry name" value="IRON(3+)-HYDROXAMATE-BINDING PROTEIN FHUD"/>
    <property type="match status" value="1"/>
</dbReference>
<dbReference type="PROSITE" id="PS50983">
    <property type="entry name" value="FE_B12_PBP"/>
    <property type="match status" value="1"/>
</dbReference>
<dbReference type="SUPFAM" id="SSF53807">
    <property type="entry name" value="Helical backbone' metal receptor"/>
    <property type="match status" value="1"/>
</dbReference>
<dbReference type="GO" id="GO:0030288">
    <property type="term" value="C:outer membrane-bounded periplasmic space"/>
    <property type="evidence" value="ECO:0007669"/>
    <property type="project" value="TreeGrafter"/>
</dbReference>
<dbReference type="STRING" id="1045775.SAMN05216378_0907"/>
<accession>A0A1I1U7Q1</accession>
<evidence type="ECO:0000256" key="4">
    <source>
        <dbReference type="ARBA" id="ARBA00022729"/>
    </source>
</evidence>
<feature type="domain" description="Fe/B12 periplasmic-binding" evidence="5">
    <location>
        <begin position="1"/>
        <end position="232"/>
    </location>
</feature>
<dbReference type="Pfam" id="PF01497">
    <property type="entry name" value="Peripla_BP_2"/>
    <property type="match status" value="1"/>
</dbReference>
<comment type="similarity">
    <text evidence="2">Belongs to the bacterial solute-binding protein 8 family.</text>
</comment>
<dbReference type="InterPro" id="IPR051313">
    <property type="entry name" value="Bact_iron-sidero_bind"/>
</dbReference>
<keyword evidence="3" id="KW-0813">Transport</keyword>
<evidence type="ECO:0000256" key="1">
    <source>
        <dbReference type="ARBA" id="ARBA00004196"/>
    </source>
</evidence>
<gene>
    <name evidence="6" type="ORF">SAMN05216378_0907</name>
</gene>
<evidence type="ECO:0000256" key="2">
    <source>
        <dbReference type="ARBA" id="ARBA00008814"/>
    </source>
</evidence>
<dbReference type="EMBL" id="FOMT01000001">
    <property type="protein sequence ID" value="SFD66724.1"/>
    <property type="molecule type" value="Genomic_DNA"/>
</dbReference>
<comment type="subcellular location">
    <subcellularLocation>
        <location evidence="1">Cell envelope</location>
    </subcellularLocation>
</comment>
<dbReference type="AlphaFoldDB" id="A0A1I1U7Q1"/>
<protein>
    <submittedName>
        <fullName evidence="6">Iron complex transport system substrate-binding protein</fullName>
    </submittedName>
</protein>
<name>A0A1I1U7Q1_9BACL</name>
<evidence type="ECO:0000313" key="6">
    <source>
        <dbReference type="EMBL" id="SFD66724.1"/>
    </source>
</evidence>
<sequence>MTVIASQIAYPDLTEGITDVGYPYSSEKVLELQPDLIIFDDWDEEGLAALSKIAPTVVFGLDGTFQTKERVSHLADLLGKTKEYDEWFAKYEEKVAATKTKLNMKDDDTATSLLILGQDMYIMGNKGLNTTLFGQLGFTPAKGVDKLVSGNERFIDVSDEVLPDYMGDYVFLLTDSSDETTARQATLTGSGLWKSIPAVKENHVYTLDSKFNYDDPMTLDRLLDEIVSIMNP</sequence>
<proteinExistence type="inferred from homology"/>